<name>A0A4Q7MUW7_9BACT</name>
<keyword evidence="3" id="KW-1185">Reference proteome</keyword>
<feature type="chain" id="PRO_5020636443" evidence="1">
    <location>
        <begin position="21"/>
        <end position="138"/>
    </location>
</feature>
<evidence type="ECO:0000313" key="3">
    <source>
        <dbReference type="Proteomes" id="UP000293874"/>
    </source>
</evidence>
<proteinExistence type="predicted"/>
<gene>
    <name evidence="2" type="ORF">EV199_3690</name>
</gene>
<evidence type="ECO:0000313" key="2">
    <source>
        <dbReference type="EMBL" id="RZS71779.1"/>
    </source>
</evidence>
<dbReference type="EMBL" id="SGXA01000002">
    <property type="protein sequence ID" value="RZS71779.1"/>
    <property type="molecule type" value="Genomic_DNA"/>
</dbReference>
<feature type="signal peptide" evidence="1">
    <location>
        <begin position="1"/>
        <end position="20"/>
    </location>
</feature>
<sequence length="138" mass="16757">MKKVLLPFFAFIALAFTAEAQHLAPDQNPRYMESQQRYMRMADSINTWHGTTPQETYKAIDFLADKREAREARKAFRRELRMERARWNNDFYQGYGGYYNYNNYYPGYYRHGYRSNWNNYFWNTLPLATAVGLASWWW</sequence>
<comment type="caution">
    <text evidence="2">The sequence shown here is derived from an EMBL/GenBank/DDBJ whole genome shotgun (WGS) entry which is preliminary data.</text>
</comment>
<evidence type="ECO:0000256" key="1">
    <source>
        <dbReference type="SAM" id="SignalP"/>
    </source>
</evidence>
<dbReference type="Proteomes" id="UP000293874">
    <property type="component" value="Unassembled WGS sequence"/>
</dbReference>
<dbReference type="RefSeq" id="WP_130542253.1">
    <property type="nucleotide sequence ID" value="NZ_CP042431.1"/>
</dbReference>
<accession>A0A4Q7MUW7</accession>
<dbReference type="OrthoDB" id="678278at2"/>
<protein>
    <submittedName>
        <fullName evidence="2">Uncharacterized protein</fullName>
    </submittedName>
</protein>
<dbReference type="AlphaFoldDB" id="A0A4Q7MUW7"/>
<keyword evidence="1" id="KW-0732">Signal</keyword>
<reference evidence="2 3" key="1">
    <citation type="submission" date="2019-02" db="EMBL/GenBank/DDBJ databases">
        <title>Genomic Encyclopedia of Type Strains, Phase IV (KMG-IV): sequencing the most valuable type-strain genomes for metagenomic binning, comparative biology and taxonomic classification.</title>
        <authorList>
            <person name="Goeker M."/>
        </authorList>
    </citation>
    <scope>NUCLEOTIDE SEQUENCE [LARGE SCALE GENOMIC DNA]</scope>
    <source>
        <strain evidence="2 3">DSM 18116</strain>
    </source>
</reference>
<organism evidence="2 3">
    <name type="scientific">Pseudobacter ginsenosidimutans</name>
    <dbReference type="NCBI Taxonomy" id="661488"/>
    <lineage>
        <taxon>Bacteria</taxon>
        <taxon>Pseudomonadati</taxon>
        <taxon>Bacteroidota</taxon>
        <taxon>Chitinophagia</taxon>
        <taxon>Chitinophagales</taxon>
        <taxon>Chitinophagaceae</taxon>
        <taxon>Pseudobacter</taxon>
    </lineage>
</organism>